<organism evidence="4 5">
    <name type="scientific">Olpidium bornovanus</name>
    <dbReference type="NCBI Taxonomy" id="278681"/>
    <lineage>
        <taxon>Eukaryota</taxon>
        <taxon>Fungi</taxon>
        <taxon>Fungi incertae sedis</taxon>
        <taxon>Olpidiomycota</taxon>
        <taxon>Olpidiomycotina</taxon>
        <taxon>Olpidiomycetes</taxon>
        <taxon>Olpidiales</taxon>
        <taxon>Olpidiaceae</taxon>
        <taxon>Olpidium</taxon>
    </lineage>
</organism>
<dbReference type="EMBL" id="JAEFCI010003265">
    <property type="protein sequence ID" value="KAG5461696.1"/>
    <property type="molecule type" value="Genomic_DNA"/>
</dbReference>
<gene>
    <name evidence="4" type="ORF">BJ554DRAFT_6064</name>
</gene>
<evidence type="ECO:0000256" key="1">
    <source>
        <dbReference type="ARBA" id="ARBA00005701"/>
    </source>
</evidence>
<sequence>MAAFATRTAASAPAGPFCRLFSACASRTCLPASPRRPRPAPVPLGDAAAQRDFEELVRERAAADSRHSDDAAKHPDARQSYDEFEGDVNPTTGEVGGPKTDPLKHKGDWSFKGRVTDF</sequence>
<dbReference type="InterPro" id="IPR012875">
    <property type="entry name" value="SDHF4"/>
</dbReference>
<proteinExistence type="inferred from homology"/>
<reference evidence="4 5" key="1">
    <citation type="journal article" name="Sci. Rep.">
        <title>Genome-scale phylogenetic analyses confirm Olpidium as the closest living zoosporic fungus to the non-flagellated, terrestrial fungi.</title>
        <authorList>
            <person name="Chang Y."/>
            <person name="Rochon D."/>
            <person name="Sekimoto S."/>
            <person name="Wang Y."/>
            <person name="Chovatia M."/>
            <person name="Sandor L."/>
            <person name="Salamov A."/>
            <person name="Grigoriev I.V."/>
            <person name="Stajich J.E."/>
            <person name="Spatafora J.W."/>
        </authorList>
    </citation>
    <scope>NUCLEOTIDE SEQUENCE [LARGE SCALE GENOMIC DNA]</scope>
    <source>
        <strain evidence="4">S191</strain>
    </source>
</reference>
<dbReference type="Proteomes" id="UP000673691">
    <property type="component" value="Unassembled WGS sequence"/>
</dbReference>
<name>A0A8H7ZYD1_9FUNG</name>
<evidence type="ECO:0000313" key="4">
    <source>
        <dbReference type="EMBL" id="KAG5461696.1"/>
    </source>
</evidence>
<evidence type="ECO:0000256" key="2">
    <source>
        <dbReference type="ARBA" id="ARBA00022170"/>
    </source>
</evidence>
<dbReference type="OrthoDB" id="201362at2759"/>
<dbReference type="PANTHER" id="PTHR28524:SF3">
    <property type="entry name" value="SUCCINATE DEHYDROGENASE ASSEMBLY FACTOR 4, MITOCHONDRIAL"/>
    <property type="match status" value="1"/>
</dbReference>
<dbReference type="AlphaFoldDB" id="A0A8H7ZYD1"/>
<protein>
    <recommendedName>
        <fullName evidence="2">Succinate dehydrogenase assembly factor 4, mitochondrial</fullName>
    </recommendedName>
</protein>
<feature type="compositionally biased region" description="Basic and acidic residues" evidence="3">
    <location>
        <begin position="59"/>
        <end position="81"/>
    </location>
</feature>
<accession>A0A8H7ZYD1</accession>
<evidence type="ECO:0000256" key="3">
    <source>
        <dbReference type="SAM" id="MobiDB-lite"/>
    </source>
</evidence>
<dbReference type="Pfam" id="PF07896">
    <property type="entry name" value="DUF1674"/>
    <property type="match status" value="1"/>
</dbReference>
<dbReference type="PANTHER" id="PTHR28524">
    <property type="entry name" value="SUCCINATE DEHYDROGENASE ASSEMBLY FACTOR 4, MITOCHONDRIAL"/>
    <property type="match status" value="1"/>
</dbReference>
<keyword evidence="5" id="KW-1185">Reference proteome</keyword>
<comment type="caution">
    <text evidence="4">The sequence shown here is derived from an EMBL/GenBank/DDBJ whole genome shotgun (WGS) entry which is preliminary data.</text>
</comment>
<dbReference type="GO" id="GO:0005739">
    <property type="term" value="C:mitochondrion"/>
    <property type="evidence" value="ECO:0007669"/>
    <property type="project" value="TreeGrafter"/>
</dbReference>
<comment type="similarity">
    <text evidence="1">Belongs to the SDHAF4 family.</text>
</comment>
<feature type="region of interest" description="Disordered" evidence="3">
    <location>
        <begin position="59"/>
        <end position="109"/>
    </location>
</feature>
<evidence type="ECO:0000313" key="5">
    <source>
        <dbReference type="Proteomes" id="UP000673691"/>
    </source>
</evidence>
<dbReference type="GO" id="GO:0034553">
    <property type="term" value="P:mitochondrial respiratory chain complex II assembly"/>
    <property type="evidence" value="ECO:0007669"/>
    <property type="project" value="TreeGrafter"/>
</dbReference>